<protein>
    <submittedName>
        <fullName evidence="1">Uncharacterized protein</fullName>
    </submittedName>
</protein>
<dbReference type="EMBL" id="FXBJ01000002">
    <property type="protein sequence ID" value="SMH32283.1"/>
    <property type="molecule type" value="Genomic_DNA"/>
</dbReference>
<dbReference type="RefSeq" id="WP_159446065.1">
    <property type="nucleotide sequence ID" value="NZ_FOAH01000007.1"/>
</dbReference>
<gene>
    <name evidence="1" type="ORF">SAMN04488700_1372</name>
</gene>
<evidence type="ECO:0000313" key="2">
    <source>
        <dbReference type="Proteomes" id="UP000193435"/>
    </source>
</evidence>
<accession>A0A1X7N691</accession>
<organism evidence="1 2">
    <name type="scientific">Carnobacterium iners</name>
    <dbReference type="NCBI Taxonomy" id="1073423"/>
    <lineage>
        <taxon>Bacteria</taxon>
        <taxon>Bacillati</taxon>
        <taxon>Bacillota</taxon>
        <taxon>Bacilli</taxon>
        <taxon>Lactobacillales</taxon>
        <taxon>Carnobacteriaceae</taxon>
        <taxon>Carnobacterium</taxon>
    </lineage>
</organism>
<name>A0A1X7N691_9LACT</name>
<dbReference type="AlphaFoldDB" id="A0A1X7N691"/>
<keyword evidence="2" id="KW-1185">Reference proteome</keyword>
<evidence type="ECO:0000313" key="1">
    <source>
        <dbReference type="EMBL" id="SMH32283.1"/>
    </source>
</evidence>
<reference evidence="1 2" key="1">
    <citation type="submission" date="2017-04" db="EMBL/GenBank/DDBJ databases">
        <authorList>
            <person name="Afonso C.L."/>
            <person name="Miller P.J."/>
            <person name="Scott M.A."/>
            <person name="Spackman E."/>
            <person name="Goraichik I."/>
            <person name="Dimitrov K.M."/>
            <person name="Suarez D.L."/>
            <person name="Swayne D.E."/>
        </authorList>
    </citation>
    <scope>NUCLEOTIDE SEQUENCE [LARGE SCALE GENOMIC DNA]</scope>
    <source>
        <strain evidence="1 2">LMG26642</strain>
    </source>
</reference>
<dbReference type="Proteomes" id="UP000193435">
    <property type="component" value="Unassembled WGS sequence"/>
</dbReference>
<sequence>MEEIENVDLSKTEEQANVKKVLYKDLLYEKIDVSVDSINKFIFGIVVALAIALLS</sequence>
<proteinExistence type="predicted"/>